<evidence type="ECO:0000313" key="4">
    <source>
        <dbReference type="Proteomes" id="UP001346869"/>
    </source>
</evidence>
<feature type="domain" description="Receptor L-domain" evidence="2">
    <location>
        <begin position="48"/>
        <end position="164"/>
    </location>
</feature>
<dbReference type="InterPro" id="IPR036941">
    <property type="entry name" value="Rcpt_L-dom_sf"/>
</dbReference>
<dbReference type="Gene3D" id="3.80.20.20">
    <property type="entry name" value="Receptor L-domain"/>
    <property type="match status" value="1"/>
</dbReference>
<gene>
    <name evidence="3" type="ORF">PBY51_018584</name>
</gene>
<comment type="caution">
    <text evidence="3">The sequence shown here is derived from an EMBL/GenBank/DDBJ whole genome shotgun (WGS) entry which is preliminary data.</text>
</comment>
<dbReference type="SUPFAM" id="SSF52058">
    <property type="entry name" value="L domain-like"/>
    <property type="match status" value="1"/>
</dbReference>
<accession>A0AAN7YA38</accession>
<keyword evidence="4" id="KW-1185">Reference proteome</keyword>
<reference evidence="3 4" key="1">
    <citation type="journal article" date="2023" name="Genes (Basel)">
        <title>Chromosome-Level Genome Assembly and Circadian Gene Repertoire of the Patagonia Blennie Eleginops maclovinus-The Closest Ancestral Proxy of Antarctic Cryonotothenioids.</title>
        <authorList>
            <person name="Cheng C.C."/>
            <person name="Rivera-Colon A.G."/>
            <person name="Minhas B.F."/>
            <person name="Wilson L."/>
            <person name="Rayamajhi N."/>
            <person name="Vargas-Chacoff L."/>
            <person name="Catchen J.M."/>
        </authorList>
    </citation>
    <scope>NUCLEOTIDE SEQUENCE [LARGE SCALE GENOMIC DNA]</scope>
    <source>
        <strain evidence="3">JMC-PN-2008</strain>
    </source>
</reference>
<keyword evidence="1" id="KW-0732">Signal</keyword>
<protein>
    <recommendedName>
        <fullName evidence="2">Receptor L-domain domain-containing protein</fullName>
    </recommendedName>
</protein>
<feature type="chain" id="PRO_5043047536" description="Receptor L-domain domain-containing protein" evidence="1">
    <location>
        <begin position="28"/>
        <end position="255"/>
    </location>
</feature>
<feature type="signal peptide" evidence="1">
    <location>
        <begin position="1"/>
        <end position="27"/>
    </location>
</feature>
<dbReference type="Proteomes" id="UP001346869">
    <property type="component" value="Unassembled WGS sequence"/>
</dbReference>
<evidence type="ECO:0000259" key="2">
    <source>
        <dbReference type="Pfam" id="PF01030"/>
    </source>
</evidence>
<dbReference type="EMBL" id="JAUZQC010000003">
    <property type="protein sequence ID" value="KAK5873550.1"/>
    <property type="molecule type" value="Genomic_DNA"/>
</dbReference>
<sequence length="255" mass="29317">MGSGTEWRDLTLFWGLMLGLILRPATAEICGPSIDIGNDISEFRRLENCTVVEGYLQILLIGDKNNNNINQEFFRHLSFPKLTMVTDYLLLFRVSGLDSLSTLFPNLAVIRGRNLFYNYALVIFEMTSLKDIGLYNLRNITRGAIRIEKNPELCYLDSVDWSLILDAEFNNYIAGNKQSKECSDVCPGIMENNPQCKKTMFNNNYNYRCWNSNHCQKGKLPVRLTRWGIRSVGIWEGSERLQLWPDTCHCGGFRC</sequence>
<dbReference type="Pfam" id="PF01030">
    <property type="entry name" value="Recep_L_domain"/>
    <property type="match status" value="1"/>
</dbReference>
<reference evidence="3 4" key="2">
    <citation type="journal article" date="2023" name="Mol. Biol. Evol.">
        <title>Genomics of Secondarily Temperate Adaptation in the Only Non-Antarctic Icefish.</title>
        <authorList>
            <person name="Rivera-Colon A.G."/>
            <person name="Rayamajhi N."/>
            <person name="Minhas B.F."/>
            <person name="Madrigal G."/>
            <person name="Bilyk K.T."/>
            <person name="Yoon V."/>
            <person name="Hune M."/>
            <person name="Gregory S."/>
            <person name="Cheng C.H.C."/>
            <person name="Catchen J.M."/>
        </authorList>
    </citation>
    <scope>NUCLEOTIDE SEQUENCE [LARGE SCALE GENOMIC DNA]</scope>
    <source>
        <strain evidence="3">JMC-PN-2008</strain>
    </source>
</reference>
<evidence type="ECO:0000256" key="1">
    <source>
        <dbReference type="SAM" id="SignalP"/>
    </source>
</evidence>
<organism evidence="3 4">
    <name type="scientific">Eleginops maclovinus</name>
    <name type="common">Patagonian blennie</name>
    <name type="synonym">Eleginus maclovinus</name>
    <dbReference type="NCBI Taxonomy" id="56733"/>
    <lineage>
        <taxon>Eukaryota</taxon>
        <taxon>Metazoa</taxon>
        <taxon>Chordata</taxon>
        <taxon>Craniata</taxon>
        <taxon>Vertebrata</taxon>
        <taxon>Euteleostomi</taxon>
        <taxon>Actinopterygii</taxon>
        <taxon>Neopterygii</taxon>
        <taxon>Teleostei</taxon>
        <taxon>Neoteleostei</taxon>
        <taxon>Acanthomorphata</taxon>
        <taxon>Eupercaria</taxon>
        <taxon>Perciformes</taxon>
        <taxon>Notothenioidei</taxon>
        <taxon>Eleginopidae</taxon>
        <taxon>Eleginops</taxon>
    </lineage>
</organism>
<dbReference type="AlphaFoldDB" id="A0AAN7YA38"/>
<dbReference type="InterPro" id="IPR000494">
    <property type="entry name" value="Rcpt_L-dom"/>
</dbReference>
<proteinExistence type="predicted"/>
<evidence type="ECO:0000313" key="3">
    <source>
        <dbReference type="EMBL" id="KAK5873550.1"/>
    </source>
</evidence>
<name>A0AAN7YA38_ELEMC</name>